<dbReference type="Proteomes" id="UP001177769">
    <property type="component" value="Chromosome"/>
</dbReference>
<evidence type="ECO:0000259" key="2">
    <source>
        <dbReference type="Pfam" id="PF21687"/>
    </source>
</evidence>
<keyword evidence="1" id="KW-1133">Transmembrane helix</keyword>
<name>A0AA95NI37_9BURK</name>
<keyword evidence="1" id="KW-0472">Membrane</keyword>
<dbReference type="AlphaFoldDB" id="A0AA95NI37"/>
<feature type="domain" description="T2SS protein K first SAM-like" evidence="2">
    <location>
        <begin position="116"/>
        <end position="205"/>
    </location>
</feature>
<dbReference type="InterPro" id="IPR038072">
    <property type="entry name" value="GspK_central_sf"/>
</dbReference>
<evidence type="ECO:0000256" key="1">
    <source>
        <dbReference type="SAM" id="Phobius"/>
    </source>
</evidence>
<reference evidence="3" key="1">
    <citation type="submission" date="2023-01" db="EMBL/GenBank/DDBJ databases">
        <title>Whole genome sequence of Paucibacter sp. S2-9 isolated from pond sediment.</title>
        <authorList>
            <person name="Jung J.Y."/>
        </authorList>
    </citation>
    <scope>NUCLEOTIDE SEQUENCE</scope>
    <source>
        <strain evidence="3">S2-9</strain>
    </source>
</reference>
<feature type="transmembrane region" description="Helical" evidence="1">
    <location>
        <begin position="17"/>
        <end position="38"/>
    </location>
</feature>
<dbReference type="EMBL" id="CP116346">
    <property type="protein sequence ID" value="WIT09971.1"/>
    <property type="molecule type" value="Genomic_DNA"/>
</dbReference>
<sequence>MRQRRGVSQAGRGQGGYVLLFVTVALTVIAIVAARFALRIDGLRAQALTMQHYADASLQAESAKAQALYWLGTRQMGLASAGFMDEQPLALDGRLYQTAQGALLRVQDERGLLSLNAPDRELFPQLLISVGASSQDAASMLDVLEDYADADSLKRLNGAEVIDYRAAGLPGPRNDWILSVGELGRMPVWQRSAELRARLEPWLGVRRDKLFNPNTAPLGLLKSIWPKVSAQQWDLFETLRKRAPFADAAAATAATGIPFTADNLLFHASNALRLQVWAPGMPQSLEYNLLILPTGATAPWLIHEVRQSNRLAPTDATIPVAKFPVPSQAVAQPRALAQPAP</sequence>
<accession>A0AA95NI37</accession>
<dbReference type="SUPFAM" id="SSF158544">
    <property type="entry name" value="GspK insert domain-like"/>
    <property type="match status" value="1"/>
</dbReference>
<keyword evidence="1" id="KW-0812">Transmembrane</keyword>
<proteinExistence type="predicted"/>
<protein>
    <submittedName>
        <fullName evidence="3">Type II secretion system protein GspK</fullName>
    </submittedName>
</protein>
<dbReference type="Gene3D" id="1.10.40.60">
    <property type="entry name" value="EpsJ-like"/>
    <property type="match status" value="1"/>
</dbReference>
<keyword evidence="4" id="KW-1185">Reference proteome</keyword>
<dbReference type="RefSeq" id="WP_285231041.1">
    <property type="nucleotide sequence ID" value="NZ_CP116346.1"/>
</dbReference>
<organism evidence="3 4">
    <name type="scientific">Paucibacter sediminis</name>
    <dbReference type="NCBI Taxonomy" id="3019553"/>
    <lineage>
        <taxon>Bacteria</taxon>
        <taxon>Pseudomonadati</taxon>
        <taxon>Pseudomonadota</taxon>
        <taxon>Betaproteobacteria</taxon>
        <taxon>Burkholderiales</taxon>
        <taxon>Sphaerotilaceae</taxon>
        <taxon>Roseateles</taxon>
    </lineage>
</organism>
<gene>
    <name evidence="3" type="ORF">PFX98_13605</name>
</gene>
<evidence type="ECO:0000313" key="4">
    <source>
        <dbReference type="Proteomes" id="UP001177769"/>
    </source>
</evidence>
<dbReference type="Pfam" id="PF21687">
    <property type="entry name" value="T2SSK_1st"/>
    <property type="match status" value="1"/>
</dbReference>
<dbReference type="KEGG" id="pais:PFX98_13605"/>
<evidence type="ECO:0000313" key="3">
    <source>
        <dbReference type="EMBL" id="WIT09971.1"/>
    </source>
</evidence>
<dbReference type="InterPro" id="IPR049031">
    <property type="entry name" value="T2SSK_SAM-like_1st"/>
</dbReference>